<dbReference type="RefSeq" id="WP_249972498.1">
    <property type="nucleotide sequence ID" value="NZ_JAMFLZ010000002.1"/>
</dbReference>
<dbReference type="Pfam" id="PF01061">
    <property type="entry name" value="ABC2_membrane"/>
    <property type="match status" value="1"/>
</dbReference>
<comment type="caution">
    <text evidence="9">Lacks conserved residue(s) required for the propagation of feature annotation.</text>
</comment>
<evidence type="ECO:0000256" key="3">
    <source>
        <dbReference type="ARBA" id="ARBA00022448"/>
    </source>
</evidence>
<evidence type="ECO:0000256" key="4">
    <source>
        <dbReference type="ARBA" id="ARBA00022475"/>
    </source>
</evidence>
<sequence>MNKAIKEDWLYTISPNTKLINFNFKEIWRYKDLLFLFVKRDVVTLYKQTILGPLWYFIQPLFTSVIFTLVFNNIANISTGNGIPSFLFNLAGITSWNYFKDCLSGTSDTFKKNQNIFGKVYFPRVIMPLSVVISNLIKFGIQLLVFAVFYIYFVFFTNQAFSLKVSSTLVLLPFLIFIMGILGLGFGMIISSMTTKYRDLSFLVTFGIQLLMYGSAVMYPLDLIKQKVQDDSIPKIAGNLIEYNPITTVVEAFRNITLGTGDFSVYKIIYAISISILVFLIGLVIFNKTEKSFIDTV</sequence>
<dbReference type="EMBL" id="JAMFLZ010000002">
    <property type="protein sequence ID" value="MCL6294661.1"/>
    <property type="molecule type" value="Genomic_DNA"/>
</dbReference>
<feature type="transmembrane region" description="Helical" evidence="9">
    <location>
        <begin position="136"/>
        <end position="156"/>
    </location>
</feature>
<feature type="transmembrane region" description="Helical" evidence="9">
    <location>
        <begin position="202"/>
        <end position="221"/>
    </location>
</feature>
<evidence type="ECO:0000256" key="6">
    <source>
        <dbReference type="ARBA" id="ARBA00022692"/>
    </source>
</evidence>
<feature type="transmembrane region" description="Helical" evidence="9">
    <location>
        <begin position="168"/>
        <end position="190"/>
    </location>
</feature>
<evidence type="ECO:0000256" key="5">
    <source>
        <dbReference type="ARBA" id="ARBA00022519"/>
    </source>
</evidence>
<evidence type="ECO:0000256" key="7">
    <source>
        <dbReference type="ARBA" id="ARBA00022989"/>
    </source>
</evidence>
<dbReference type="InterPro" id="IPR047817">
    <property type="entry name" value="ABC2_TM_bact-type"/>
</dbReference>
<dbReference type="InterPro" id="IPR013525">
    <property type="entry name" value="ABC2_TM"/>
</dbReference>
<keyword evidence="6 9" id="KW-0812">Transmembrane</keyword>
<organism evidence="11 12">
    <name type="scientific">Jejuia spongiicola</name>
    <dbReference type="NCBI Taxonomy" id="2942207"/>
    <lineage>
        <taxon>Bacteria</taxon>
        <taxon>Pseudomonadati</taxon>
        <taxon>Bacteroidota</taxon>
        <taxon>Flavobacteriia</taxon>
        <taxon>Flavobacteriales</taxon>
        <taxon>Flavobacteriaceae</taxon>
        <taxon>Jejuia</taxon>
    </lineage>
</organism>
<keyword evidence="8 9" id="KW-0472">Membrane</keyword>
<keyword evidence="5" id="KW-0997">Cell inner membrane</keyword>
<evidence type="ECO:0000256" key="1">
    <source>
        <dbReference type="ARBA" id="ARBA00004429"/>
    </source>
</evidence>
<protein>
    <recommendedName>
        <fullName evidence="9">Transport permease protein</fullName>
    </recommendedName>
</protein>
<dbReference type="PANTHER" id="PTHR30413">
    <property type="entry name" value="INNER MEMBRANE TRANSPORT PERMEASE"/>
    <property type="match status" value="1"/>
</dbReference>
<keyword evidence="3 9" id="KW-0813">Transport</keyword>
<reference evidence="11" key="1">
    <citation type="submission" date="2022-05" db="EMBL/GenBank/DDBJ databases">
        <authorList>
            <person name="Park J.-S."/>
        </authorList>
    </citation>
    <scope>NUCLEOTIDE SEQUENCE</scope>
    <source>
        <strain evidence="11">2012CJ34-3</strain>
    </source>
</reference>
<evidence type="ECO:0000256" key="2">
    <source>
        <dbReference type="ARBA" id="ARBA00007783"/>
    </source>
</evidence>
<evidence type="ECO:0000313" key="11">
    <source>
        <dbReference type="EMBL" id="MCL6294661.1"/>
    </source>
</evidence>
<gene>
    <name evidence="11" type="ORF">M3P09_06620</name>
</gene>
<comment type="similarity">
    <text evidence="2 9">Belongs to the ABC-2 integral membrane protein family.</text>
</comment>
<feature type="transmembrane region" description="Helical" evidence="9">
    <location>
        <begin position="54"/>
        <end position="75"/>
    </location>
</feature>
<evidence type="ECO:0000256" key="8">
    <source>
        <dbReference type="ARBA" id="ARBA00023136"/>
    </source>
</evidence>
<name>A0ABT0QCE0_9FLAO</name>
<dbReference type="Proteomes" id="UP001165381">
    <property type="component" value="Unassembled WGS sequence"/>
</dbReference>
<evidence type="ECO:0000256" key="9">
    <source>
        <dbReference type="RuleBase" id="RU361157"/>
    </source>
</evidence>
<dbReference type="PROSITE" id="PS51012">
    <property type="entry name" value="ABC_TM2"/>
    <property type="match status" value="1"/>
</dbReference>
<accession>A0ABT0QCE0</accession>
<keyword evidence="12" id="KW-1185">Reference proteome</keyword>
<evidence type="ECO:0000313" key="12">
    <source>
        <dbReference type="Proteomes" id="UP001165381"/>
    </source>
</evidence>
<dbReference type="PANTHER" id="PTHR30413:SF8">
    <property type="entry name" value="TRANSPORT PERMEASE PROTEIN"/>
    <property type="match status" value="1"/>
</dbReference>
<keyword evidence="4 9" id="KW-1003">Cell membrane</keyword>
<feature type="domain" description="ABC transmembrane type-2" evidence="10">
    <location>
        <begin position="51"/>
        <end position="289"/>
    </location>
</feature>
<comment type="caution">
    <text evidence="11">The sequence shown here is derived from an EMBL/GenBank/DDBJ whole genome shotgun (WGS) entry which is preliminary data.</text>
</comment>
<proteinExistence type="inferred from homology"/>
<evidence type="ECO:0000259" key="10">
    <source>
        <dbReference type="PROSITE" id="PS51012"/>
    </source>
</evidence>
<feature type="transmembrane region" description="Helical" evidence="9">
    <location>
        <begin position="268"/>
        <end position="286"/>
    </location>
</feature>
<comment type="subcellular location">
    <subcellularLocation>
        <location evidence="1">Cell inner membrane</location>
        <topology evidence="1">Multi-pass membrane protein</topology>
    </subcellularLocation>
    <subcellularLocation>
        <location evidence="9">Cell membrane</location>
        <topology evidence="9">Multi-pass membrane protein</topology>
    </subcellularLocation>
</comment>
<keyword evidence="7 9" id="KW-1133">Transmembrane helix</keyword>